<evidence type="ECO:0000313" key="7">
    <source>
        <dbReference type="EMBL" id="MRX71635.1"/>
    </source>
</evidence>
<dbReference type="AlphaFoldDB" id="A0A7X2IXU2"/>
<organism evidence="7 8">
    <name type="scientific">Metabacillus lacus</name>
    <dbReference type="NCBI Taxonomy" id="1983721"/>
    <lineage>
        <taxon>Bacteria</taxon>
        <taxon>Bacillati</taxon>
        <taxon>Bacillota</taxon>
        <taxon>Bacilli</taxon>
        <taxon>Bacillales</taxon>
        <taxon>Bacillaceae</taxon>
        <taxon>Metabacillus</taxon>
    </lineage>
</organism>
<dbReference type="PANTHER" id="PTHR21708:SF26">
    <property type="entry name" value="2-DEHYDROPANTOATE 2-REDUCTASE"/>
    <property type="match status" value="1"/>
</dbReference>
<dbReference type="InterPro" id="IPR008927">
    <property type="entry name" value="6-PGluconate_DH-like_C_sf"/>
</dbReference>
<dbReference type="Gene3D" id="3.40.50.720">
    <property type="entry name" value="NAD(P)-binding Rossmann-like Domain"/>
    <property type="match status" value="1"/>
</dbReference>
<dbReference type="UniPathway" id="UPA00028">
    <property type="reaction ID" value="UER00004"/>
</dbReference>
<dbReference type="Proteomes" id="UP000448867">
    <property type="component" value="Unassembled WGS sequence"/>
</dbReference>
<feature type="domain" description="Ketopantoate reductase C-terminal" evidence="6">
    <location>
        <begin position="178"/>
        <end position="295"/>
    </location>
</feature>
<keyword evidence="8" id="KW-1185">Reference proteome</keyword>
<dbReference type="GO" id="GO:0005737">
    <property type="term" value="C:cytoplasm"/>
    <property type="evidence" value="ECO:0007669"/>
    <property type="project" value="TreeGrafter"/>
</dbReference>
<dbReference type="EC" id="1.1.1.169" evidence="4"/>
<dbReference type="RefSeq" id="WP_154306771.1">
    <property type="nucleotide sequence ID" value="NZ_WKKI01000006.1"/>
</dbReference>
<dbReference type="InterPro" id="IPR013752">
    <property type="entry name" value="KPA_reductase"/>
</dbReference>
<keyword evidence="2 4" id="KW-0521">NADP</keyword>
<evidence type="ECO:0000256" key="1">
    <source>
        <dbReference type="ARBA" id="ARBA00007870"/>
    </source>
</evidence>
<sequence length="306" mass="33927">MKILVAGTGAVGGYFGGRLAEIGRDVTFLVREKRKEQLHSQGLQISSPHGDAVLSVSTISDNSSRDSFDIVIISTKAYQLEKAIQDVKHFTDSETMIIPLLNGIQHLDTLKEAFSEEQVAGGLCFIESTMNSGGKIMQSSPVHRMVFGPLQANWSNKLNEFYQLSKEAKAEIILSEEIEEEMWHKYMFIAGMSGVTTLFRSPVGLIRTYASTAVLQVFQEIADIMAAAGAPLKNNAVEMQMNTLNQMSDKMKSSMQRDMEKGAQTEASHLQGYLLKLAAKHGVRAPLLTTIHQNLTIYSQQYPYEK</sequence>
<evidence type="ECO:0000259" key="5">
    <source>
        <dbReference type="Pfam" id="PF02558"/>
    </source>
</evidence>
<dbReference type="NCBIfam" id="TIGR00745">
    <property type="entry name" value="apbA_panE"/>
    <property type="match status" value="1"/>
</dbReference>
<dbReference type="FunFam" id="1.10.1040.10:FF:000017">
    <property type="entry name" value="2-dehydropantoate 2-reductase"/>
    <property type="match status" value="1"/>
</dbReference>
<dbReference type="OrthoDB" id="9793586at2"/>
<feature type="domain" description="Ketopantoate reductase N-terminal" evidence="5">
    <location>
        <begin position="3"/>
        <end position="150"/>
    </location>
</feature>
<dbReference type="InterPro" id="IPR003710">
    <property type="entry name" value="ApbA"/>
</dbReference>
<name>A0A7X2IXU2_9BACI</name>
<evidence type="ECO:0000313" key="8">
    <source>
        <dbReference type="Proteomes" id="UP000448867"/>
    </source>
</evidence>
<comment type="caution">
    <text evidence="7">The sequence shown here is derived from an EMBL/GenBank/DDBJ whole genome shotgun (WGS) entry which is preliminary data.</text>
</comment>
<evidence type="ECO:0000256" key="4">
    <source>
        <dbReference type="RuleBase" id="RU362068"/>
    </source>
</evidence>
<comment type="catalytic activity">
    <reaction evidence="4">
        <text>(R)-pantoate + NADP(+) = 2-dehydropantoate + NADPH + H(+)</text>
        <dbReference type="Rhea" id="RHEA:16233"/>
        <dbReference type="ChEBI" id="CHEBI:11561"/>
        <dbReference type="ChEBI" id="CHEBI:15378"/>
        <dbReference type="ChEBI" id="CHEBI:15980"/>
        <dbReference type="ChEBI" id="CHEBI:57783"/>
        <dbReference type="ChEBI" id="CHEBI:58349"/>
        <dbReference type="EC" id="1.1.1.169"/>
    </reaction>
</comment>
<dbReference type="InterPro" id="IPR013332">
    <property type="entry name" value="KPR_N"/>
</dbReference>
<dbReference type="FunFam" id="3.40.50.720:FF:000307">
    <property type="entry name" value="2-dehydropantoate 2-reductase"/>
    <property type="match status" value="1"/>
</dbReference>
<dbReference type="Gene3D" id="1.10.1040.10">
    <property type="entry name" value="N-(1-d-carboxylethyl)-l-norvaline Dehydrogenase, domain 2"/>
    <property type="match status" value="1"/>
</dbReference>
<keyword evidence="3 4" id="KW-0560">Oxidoreductase</keyword>
<evidence type="ECO:0000256" key="2">
    <source>
        <dbReference type="ARBA" id="ARBA00022857"/>
    </source>
</evidence>
<comment type="function">
    <text evidence="4">Catalyzes the NADPH-dependent reduction of ketopantoate into pantoic acid.</text>
</comment>
<comment type="pathway">
    <text evidence="4">Cofactor biosynthesis; (R)-pantothenate biosynthesis; (R)-pantoate from 3-methyl-2-oxobutanoate: step 2/2.</text>
</comment>
<protein>
    <recommendedName>
        <fullName evidence="4">2-dehydropantoate 2-reductase</fullName>
        <ecNumber evidence="4">1.1.1.169</ecNumber>
    </recommendedName>
    <alternativeName>
        <fullName evidence="4">Ketopantoate reductase</fullName>
    </alternativeName>
</protein>
<keyword evidence="4" id="KW-0566">Pantothenate biosynthesis</keyword>
<proteinExistence type="inferred from homology"/>
<dbReference type="EMBL" id="WKKI01000006">
    <property type="protein sequence ID" value="MRX71635.1"/>
    <property type="molecule type" value="Genomic_DNA"/>
</dbReference>
<evidence type="ECO:0000259" key="6">
    <source>
        <dbReference type="Pfam" id="PF08546"/>
    </source>
</evidence>
<dbReference type="SUPFAM" id="SSF48179">
    <property type="entry name" value="6-phosphogluconate dehydrogenase C-terminal domain-like"/>
    <property type="match status" value="1"/>
</dbReference>
<accession>A0A7X2IXU2</accession>
<evidence type="ECO:0000256" key="3">
    <source>
        <dbReference type="ARBA" id="ARBA00023002"/>
    </source>
</evidence>
<dbReference type="Pfam" id="PF08546">
    <property type="entry name" value="ApbA_C"/>
    <property type="match status" value="1"/>
</dbReference>
<dbReference type="PANTHER" id="PTHR21708">
    <property type="entry name" value="PROBABLE 2-DEHYDROPANTOATE 2-REDUCTASE"/>
    <property type="match status" value="1"/>
</dbReference>
<dbReference type="Pfam" id="PF02558">
    <property type="entry name" value="ApbA"/>
    <property type="match status" value="1"/>
</dbReference>
<dbReference type="InterPro" id="IPR036291">
    <property type="entry name" value="NAD(P)-bd_dom_sf"/>
</dbReference>
<dbReference type="InterPro" id="IPR051402">
    <property type="entry name" value="KPR-Related"/>
</dbReference>
<dbReference type="GO" id="GO:0015940">
    <property type="term" value="P:pantothenate biosynthetic process"/>
    <property type="evidence" value="ECO:0007669"/>
    <property type="project" value="UniProtKB-UniPathway"/>
</dbReference>
<gene>
    <name evidence="7" type="ORF">GJU40_05525</name>
</gene>
<dbReference type="GO" id="GO:0008677">
    <property type="term" value="F:2-dehydropantoate 2-reductase activity"/>
    <property type="evidence" value="ECO:0007669"/>
    <property type="project" value="UniProtKB-EC"/>
</dbReference>
<dbReference type="InterPro" id="IPR013328">
    <property type="entry name" value="6PGD_dom2"/>
</dbReference>
<comment type="similarity">
    <text evidence="1 4">Belongs to the ketopantoate reductase family.</text>
</comment>
<reference evidence="7 8" key="1">
    <citation type="submission" date="2019-11" db="EMBL/GenBank/DDBJ databases">
        <title>Bacillus lacus genome.</title>
        <authorList>
            <person name="Allen C.J."/>
            <person name="Newman J.D."/>
        </authorList>
    </citation>
    <scope>NUCLEOTIDE SEQUENCE [LARGE SCALE GENOMIC DNA]</scope>
    <source>
        <strain evidence="7 8">KCTC 33946</strain>
    </source>
</reference>
<dbReference type="SUPFAM" id="SSF51735">
    <property type="entry name" value="NAD(P)-binding Rossmann-fold domains"/>
    <property type="match status" value="1"/>
</dbReference>